<dbReference type="InterPro" id="IPR008984">
    <property type="entry name" value="SMAD_FHA_dom_sf"/>
</dbReference>
<dbReference type="GO" id="GO:0005524">
    <property type="term" value="F:ATP binding"/>
    <property type="evidence" value="ECO:0007669"/>
    <property type="project" value="UniProtKB-KW"/>
</dbReference>
<keyword evidence="6" id="KW-0418">Kinase</keyword>
<keyword evidence="3" id="KW-0067">ATP-binding</keyword>
<dbReference type="OrthoDB" id="4062651at2759"/>
<evidence type="ECO:0000256" key="2">
    <source>
        <dbReference type="ARBA" id="ARBA00022741"/>
    </source>
</evidence>
<dbReference type="PROSITE" id="PS50006">
    <property type="entry name" value="FHA_DOMAIN"/>
    <property type="match status" value="1"/>
</dbReference>
<feature type="domain" description="FHA" evidence="4">
    <location>
        <begin position="78"/>
        <end position="131"/>
    </location>
</feature>
<sequence>MEPHVLFDIHSYHIFTEYPENAQFFSAQPPICRFDPHEGISYLPAQDARDITPVPEMRPAPFLRVTLDDRPKYPSKGWVFGSDREACDMLIGKHGEGISGTQFSISPQIDTGRLILRNLSRNGTYVEEETEGEVEYIMMTRQRGISDTQSLVIVVGGNTRLRIALSGQSGSSYARDWAKLYTDMNQNGPTLETLQTIPKTASTHISPYTLKYLVASQPLFTLFSAIEKRSNRPVIVKRYSSRRRDQADREASLLSSIQHDHIISFHNYDREYGLVFAHCGGRLLCDEHKRNPLTYGEFKSMLWQIVDALQYLHGLFLYHGDIRPESVIIRRRLPAIDIALLNFDMSSRQTTRESLIRWEMDNLFECSLQFLCGVQSFSEIHPHIRNASVRQMLSAFPTARYEAIASNSTHAAALLRDPDFCSVLSDESPENALTLPLSTATHPVPSFDQTSLPDTEPCGLVEEENAFFYLQDKCQVTIRKTHEKYEVILTEILLAARLPLGRCAALIREYTGVRSQLRTVFKESHWIPLSKGVAITQSLDMSVPEALRHASSLTSD</sequence>
<dbReference type="PANTHER" id="PTHR24346:SF30">
    <property type="entry name" value="MATERNAL EMBRYONIC LEUCINE ZIPPER KINASE"/>
    <property type="match status" value="1"/>
</dbReference>
<dbReference type="Proteomes" id="UP000323067">
    <property type="component" value="Chromosome vii"/>
</dbReference>
<dbReference type="Pfam" id="PF00069">
    <property type="entry name" value="Pkinase"/>
    <property type="match status" value="1"/>
</dbReference>
<reference evidence="6 7" key="1">
    <citation type="journal article" date="2017" name="BMC Genomics">
        <title>Chromosome level assembly and secondary metabolite potential of the parasitic fungus Cordyceps militaris.</title>
        <authorList>
            <person name="Kramer G.J."/>
            <person name="Nodwell J.R."/>
        </authorList>
    </citation>
    <scope>NUCLEOTIDE SEQUENCE [LARGE SCALE GENOMIC DNA]</scope>
    <source>
        <strain evidence="6 7">ATCC 34164</strain>
    </source>
</reference>
<dbReference type="Gene3D" id="1.10.510.10">
    <property type="entry name" value="Transferase(Phosphotransferase) domain 1"/>
    <property type="match status" value="1"/>
</dbReference>
<dbReference type="GO" id="GO:0035556">
    <property type="term" value="P:intracellular signal transduction"/>
    <property type="evidence" value="ECO:0007669"/>
    <property type="project" value="TreeGrafter"/>
</dbReference>
<dbReference type="GO" id="GO:0005737">
    <property type="term" value="C:cytoplasm"/>
    <property type="evidence" value="ECO:0007669"/>
    <property type="project" value="TreeGrafter"/>
</dbReference>
<organism evidence="6 7">
    <name type="scientific">Cordyceps militaris</name>
    <name type="common">Caterpillar fungus</name>
    <name type="synonym">Clavaria militaris</name>
    <dbReference type="NCBI Taxonomy" id="73501"/>
    <lineage>
        <taxon>Eukaryota</taxon>
        <taxon>Fungi</taxon>
        <taxon>Dikarya</taxon>
        <taxon>Ascomycota</taxon>
        <taxon>Pezizomycotina</taxon>
        <taxon>Sordariomycetes</taxon>
        <taxon>Hypocreomycetidae</taxon>
        <taxon>Hypocreales</taxon>
        <taxon>Cordycipitaceae</taxon>
        <taxon>Cordyceps</taxon>
    </lineage>
</organism>
<dbReference type="EMBL" id="CP023324">
    <property type="protein sequence ID" value="ATY63434.1"/>
    <property type="molecule type" value="Genomic_DNA"/>
</dbReference>
<dbReference type="SUPFAM" id="SSF56112">
    <property type="entry name" value="Protein kinase-like (PK-like)"/>
    <property type="match status" value="1"/>
</dbReference>
<evidence type="ECO:0000256" key="1">
    <source>
        <dbReference type="ARBA" id="ARBA00005575"/>
    </source>
</evidence>
<protein>
    <submittedName>
        <fullName evidence="6">Serine threonine-kinase</fullName>
    </submittedName>
</protein>
<evidence type="ECO:0000313" key="6">
    <source>
        <dbReference type="EMBL" id="ATY63434.1"/>
    </source>
</evidence>
<name>A0A2H4SK01_CORMI</name>
<dbReference type="InterPro" id="IPR000253">
    <property type="entry name" value="FHA_dom"/>
</dbReference>
<dbReference type="Gene3D" id="2.60.200.20">
    <property type="match status" value="1"/>
</dbReference>
<dbReference type="SMART" id="SM00220">
    <property type="entry name" value="S_TKc"/>
    <property type="match status" value="1"/>
</dbReference>
<comment type="similarity">
    <text evidence="1">Belongs to the protein kinase superfamily. CAMK Ser/Thr protein kinase family. CHEK2 subfamily.</text>
</comment>
<keyword evidence="6" id="KW-0808">Transferase</keyword>
<feature type="domain" description="Protein kinase" evidence="5">
    <location>
        <begin position="208"/>
        <end position="556"/>
    </location>
</feature>
<keyword evidence="2" id="KW-0547">Nucleotide-binding</keyword>
<evidence type="ECO:0000313" key="7">
    <source>
        <dbReference type="Proteomes" id="UP000323067"/>
    </source>
</evidence>
<proteinExistence type="inferred from homology"/>
<dbReference type="AlphaFoldDB" id="A0A2H4SK01"/>
<dbReference type="GO" id="GO:0004674">
    <property type="term" value="F:protein serine/threonine kinase activity"/>
    <property type="evidence" value="ECO:0007669"/>
    <property type="project" value="TreeGrafter"/>
</dbReference>
<dbReference type="PANTHER" id="PTHR24346">
    <property type="entry name" value="MAP/MICROTUBULE AFFINITY-REGULATING KINASE"/>
    <property type="match status" value="1"/>
</dbReference>
<dbReference type="InterPro" id="IPR000719">
    <property type="entry name" value="Prot_kinase_dom"/>
</dbReference>
<evidence type="ECO:0000259" key="4">
    <source>
        <dbReference type="PROSITE" id="PS50006"/>
    </source>
</evidence>
<dbReference type="SUPFAM" id="SSF49879">
    <property type="entry name" value="SMAD/FHA domain"/>
    <property type="match status" value="1"/>
</dbReference>
<dbReference type="VEuPathDB" id="FungiDB:A9K55_008031"/>
<gene>
    <name evidence="6" type="ORF">A9K55_008031</name>
</gene>
<dbReference type="VEuPathDB" id="FungiDB:CCM_01332"/>
<dbReference type="InterPro" id="IPR011009">
    <property type="entry name" value="Kinase-like_dom_sf"/>
</dbReference>
<evidence type="ECO:0000256" key="3">
    <source>
        <dbReference type="ARBA" id="ARBA00022840"/>
    </source>
</evidence>
<evidence type="ECO:0000259" key="5">
    <source>
        <dbReference type="PROSITE" id="PS50011"/>
    </source>
</evidence>
<accession>A0A2H4SK01</accession>
<dbReference type="PROSITE" id="PS50011">
    <property type="entry name" value="PROTEIN_KINASE_DOM"/>
    <property type="match status" value="1"/>
</dbReference>